<dbReference type="InterPro" id="IPR000571">
    <property type="entry name" value="Znf_CCCH"/>
</dbReference>
<feature type="region of interest" description="Disordered" evidence="2">
    <location>
        <begin position="147"/>
        <end position="210"/>
    </location>
</feature>
<reference evidence="4" key="1">
    <citation type="submission" date="2014-11" db="EMBL/GenBank/DDBJ databases">
        <authorList>
            <person name="Otto D Thomas"/>
            <person name="Naeem Raeece"/>
        </authorList>
    </citation>
    <scope>NUCLEOTIDE SEQUENCE</scope>
</reference>
<dbReference type="Gene3D" id="3.30.1370.210">
    <property type="match status" value="1"/>
</dbReference>
<protein>
    <recommendedName>
        <fullName evidence="3">C3H1-type domain-containing protein</fullName>
    </recommendedName>
</protein>
<dbReference type="EMBL" id="CDMZ01003576">
    <property type="protein sequence ID" value="CEM46866.1"/>
    <property type="molecule type" value="Genomic_DNA"/>
</dbReference>
<feature type="compositionally biased region" description="Basic and acidic residues" evidence="2">
    <location>
        <begin position="571"/>
        <end position="587"/>
    </location>
</feature>
<feature type="zinc finger region" description="C3H1-type" evidence="1">
    <location>
        <begin position="43"/>
        <end position="78"/>
    </location>
</feature>
<feature type="zinc finger region" description="C3H1-type" evidence="1">
    <location>
        <begin position="86"/>
        <end position="112"/>
    </location>
</feature>
<sequence length="860" mass="92363">MERPKYGKNNTPTCEFEERCQYSHNKFWQRRCPYYISDQSSLRYIPVICRDITVTEEDKILRNDCTQGGSCPFAHTHEEVNYHPLAYKTVNCEFFQKGGCKTFYCPFVHGLAERRTKKTFYFPFAATDDGKPVPHYPNVILKERRVRHQTGGGSQNEYASSGSGWGDGKSGRGGDRMSKDNAWSSEADDRSPFSAMDSERGGHHGGESGGFGRILCARTSDLSAESYTGLCRHTHDEAEVGGGGSLSRRQQRESREKQPSSMPQQGRLRKPSPPWASGGADALSSASPPPGFDPVSVTSPEVAEALGAVQSLSLGRDSKTPSVRYSEADRHSAFLFRGSTSSAAAGAAGAGVGSASGNANRRGSARSQQKQQQSADGGSGGGGPLQLPPLYSEEAEEDGDGRGDSEYEAEGPNFPPPPLPPASHKHKKDLKGKKTRRPNEDSNSTGKPRGVVTVQAQHQQPQPVSVVRQEFDPRVVLRNEPLESFGGRLLSLRSGDGVVVMRKESRGWMYGKSFGWFADWALRSLPPSGGSSVSSEDAPSDSDAEREAEGLNDHDEEEDHEGCGCSHSSCHGHEDSRERGKVSERVSSKNGQKITNTTVGVVGVGGAPPKTKSKNLLRREKEKGSEGDANGVEKDGGPLPSLQEVLSGLQRLKAHMCNADPDRNFWRRLSREEQSVLRQEMNDITYIANNLHLAELGSSATNFEALTQPPSGGPQQSVHIPGLPSLPYSDQSTGVGTHGFGGRTDDEHRVPSFGMERFSMGFGMSSEMDGGHGTLDHGGERSAERTKILSGGEEQGGGLGGMFGGFGGNTFVRESERLPLGGSSGLSVTSPPLAPLLPDDPAIAIDLSWFCNGGGSSSGM</sequence>
<feature type="compositionally biased region" description="Basic and acidic residues" evidence="2">
    <location>
        <begin position="617"/>
        <end position="636"/>
    </location>
</feature>
<feature type="region of interest" description="Disordered" evidence="2">
    <location>
        <begin position="342"/>
        <end position="467"/>
    </location>
</feature>
<feature type="compositionally biased region" description="Polar residues" evidence="2">
    <location>
        <begin position="454"/>
        <end position="463"/>
    </location>
</feature>
<feature type="compositionally biased region" description="Low complexity" evidence="2">
    <location>
        <begin position="367"/>
        <end position="376"/>
    </location>
</feature>
<keyword evidence="1" id="KW-0479">Metal-binding</keyword>
<gene>
    <name evidence="4" type="ORF">Cvel_8080</name>
</gene>
<evidence type="ECO:0000256" key="2">
    <source>
        <dbReference type="SAM" id="MobiDB-lite"/>
    </source>
</evidence>
<proteinExistence type="predicted"/>
<feature type="region of interest" description="Disordered" evidence="2">
    <location>
        <begin position="527"/>
        <end position="640"/>
    </location>
</feature>
<dbReference type="AlphaFoldDB" id="A0A0G4HRF8"/>
<feature type="compositionally biased region" description="Low complexity" evidence="2">
    <location>
        <begin position="527"/>
        <end position="537"/>
    </location>
</feature>
<evidence type="ECO:0000256" key="1">
    <source>
        <dbReference type="PROSITE-ProRule" id="PRU00723"/>
    </source>
</evidence>
<feature type="compositionally biased region" description="Basic and acidic residues" evidence="2">
    <location>
        <begin position="169"/>
        <end position="179"/>
    </location>
</feature>
<feature type="domain" description="C3H1-type" evidence="3">
    <location>
        <begin position="86"/>
        <end position="112"/>
    </location>
</feature>
<feature type="compositionally biased region" description="Polar residues" evidence="2">
    <location>
        <begin position="588"/>
        <end position="598"/>
    </location>
</feature>
<keyword evidence="1" id="KW-0863">Zinc-finger</keyword>
<organism evidence="4">
    <name type="scientific">Chromera velia CCMP2878</name>
    <dbReference type="NCBI Taxonomy" id="1169474"/>
    <lineage>
        <taxon>Eukaryota</taxon>
        <taxon>Sar</taxon>
        <taxon>Alveolata</taxon>
        <taxon>Colpodellida</taxon>
        <taxon>Chromeraceae</taxon>
        <taxon>Chromera</taxon>
    </lineage>
</organism>
<dbReference type="VEuPathDB" id="CryptoDB:Cvel_8080"/>
<feature type="compositionally biased region" description="Basic and acidic residues" evidence="2">
    <location>
        <begin position="187"/>
        <end position="206"/>
    </location>
</feature>
<feature type="compositionally biased region" description="Low complexity" evidence="2">
    <location>
        <begin position="276"/>
        <end position="286"/>
    </location>
</feature>
<feature type="domain" description="C3H1-type" evidence="3">
    <location>
        <begin position="43"/>
        <end position="78"/>
    </location>
</feature>
<dbReference type="PROSITE" id="PS50103">
    <property type="entry name" value="ZF_C3H1"/>
    <property type="match status" value="2"/>
</dbReference>
<feature type="region of interest" description="Disordered" evidence="2">
    <location>
        <begin position="235"/>
        <end position="299"/>
    </location>
</feature>
<feature type="compositionally biased region" description="Basic and acidic residues" evidence="2">
    <location>
        <begin position="543"/>
        <end position="553"/>
    </location>
</feature>
<name>A0A0G4HRF8_9ALVE</name>
<dbReference type="SMART" id="SM00356">
    <property type="entry name" value="ZnF_C3H1"/>
    <property type="match status" value="3"/>
</dbReference>
<evidence type="ECO:0000313" key="4">
    <source>
        <dbReference type="EMBL" id="CEM46866.1"/>
    </source>
</evidence>
<accession>A0A0G4HRF8</accession>
<dbReference type="GO" id="GO:0008270">
    <property type="term" value="F:zinc ion binding"/>
    <property type="evidence" value="ECO:0007669"/>
    <property type="project" value="UniProtKB-KW"/>
</dbReference>
<keyword evidence="1" id="KW-0862">Zinc</keyword>
<evidence type="ECO:0000259" key="3">
    <source>
        <dbReference type="PROSITE" id="PS50103"/>
    </source>
</evidence>
<feature type="compositionally biased region" description="Basic residues" evidence="2">
    <location>
        <begin position="423"/>
        <end position="436"/>
    </location>
</feature>